<dbReference type="AlphaFoldDB" id="A0A4R5M9P7"/>
<organism evidence="1 2">
    <name type="scientific">Paraburkholderia silviterrae</name>
    <dbReference type="NCBI Taxonomy" id="2528715"/>
    <lineage>
        <taxon>Bacteria</taxon>
        <taxon>Pseudomonadati</taxon>
        <taxon>Pseudomonadota</taxon>
        <taxon>Betaproteobacteria</taxon>
        <taxon>Burkholderiales</taxon>
        <taxon>Burkholderiaceae</taxon>
        <taxon>Paraburkholderia</taxon>
    </lineage>
</organism>
<evidence type="ECO:0000313" key="1">
    <source>
        <dbReference type="EMBL" id="TDG23347.1"/>
    </source>
</evidence>
<sequence length="296" mass="32951">MAIIYHYCDPHAFLSIIESKALWLSNARKMFDPRVGDGIGTMLVNALAGDRRHPQAPNGAATELMLALNVSRRELFTCCFSGNRDATAQWLNYADRGTGLAIGFDTGVLQLEMEYADAPGDARTAEPQSVLADSERGYVLSPVLYGDDSTLTRHIEALKILIVDGDMQNRTARARIAAQACEWLGVIAKDPSYRHEQEWRLVYAAPADTGSAAQARHNGPTPHLRWRVTRFGLTSYFKYGFLPEAVREVWIGPSYGERAHPRSVFGMKEHHALRLLMVSHGYDQAEIIEASSRFSI</sequence>
<dbReference type="InterPro" id="IPR021352">
    <property type="entry name" value="DUF2971"/>
</dbReference>
<accession>A0A4R5M9P7</accession>
<dbReference type="RefSeq" id="WP_133195717.1">
    <property type="nucleotide sequence ID" value="NZ_JBHUCW010000009.1"/>
</dbReference>
<gene>
    <name evidence="1" type="ORF">EYW47_15620</name>
</gene>
<proteinExistence type="predicted"/>
<dbReference type="Proteomes" id="UP000295722">
    <property type="component" value="Unassembled WGS sequence"/>
</dbReference>
<dbReference type="EMBL" id="SMRP01000006">
    <property type="protein sequence ID" value="TDG23347.1"/>
    <property type="molecule type" value="Genomic_DNA"/>
</dbReference>
<dbReference type="Pfam" id="PF11185">
    <property type="entry name" value="DUF2971"/>
    <property type="match status" value="1"/>
</dbReference>
<protein>
    <submittedName>
        <fullName evidence="1">DUF2971 domain-containing protein</fullName>
    </submittedName>
</protein>
<dbReference type="OrthoDB" id="8550178at2"/>
<keyword evidence="2" id="KW-1185">Reference proteome</keyword>
<name>A0A4R5M9P7_9BURK</name>
<comment type="caution">
    <text evidence="1">The sequence shown here is derived from an EMBL/GenBank/DDBJ whole genome shotgun (WGS) entry which is preliminary data.</text>
</comment>
<evidence type="ECO:0000313" key="2">
    <source>
        <dbReference type="Proteomes" id="UP000295722"/>
    </source>
</evidence>
<reference evidence="1 2" key="1">
    <citation type="submission" date="2019-03" db="EMBL/GenBank/DDBJ databases">
        <title>Paraburkholderia sp. 4M-K11, isolated from subtropical forest soil.</title>
        <authorList>
            <person name="Gao Z.-H."/>
            <person name="Qiu L.-H."/>
        </authorList>
    </citation>
    <scope>NUCLEOTIDE SEQUENCE [LARGE SCALE GENOMIC DNA]</scope>
    <source>
        <strain evidence="1 2">4M-K11</strain>
    </source>
</reference>